<reference evidence="1 2" key="1">
    <citation type="submission" date="2018-06" db="EMBL/GenBank/DDBJ databases">
        <title>Comparative genomics of Brasilonema spp. strains.</title>
        <authorList>
            <person name="Alvarenga D.O."/>
            <person name="Fiore M.F."/>
            <person name="Varani A.M."/>
        </authorList>
    </citation>
    <scope>NUCLEOTIDE SEQUENCE [LARGE SCALE GENOMIC DNA]</scope>
    <source>
        <strain evidence="1 2">UFV-OR1</strain>
    </source>
</reference>
<evidence type="ECO:0000313" key="1">
    <source>
        <dbReference type="EMBL" id="NMF65273.1"/>
    </source>
</evidence>
<sequence>MFIAFLSWIKYKTPAALLGIFTSPARTGRVNELLRGLGAGCTVFKIEPLYCADVDLPMAMLQKI</sequence>
<accession>A0ABX1M9K0</accession>
<gene>
    <name evidence="1" type="ORF">DP115_21935</name>
</gene>
<comment type="caution">
    <text evidence="1">The sequence shown here is derived from an EMBL/GenBank/DDBJ whole genome shotgun (WGS) entry which is preliminary data.</text>
</comment>
<protein>
    <submittedName>
        <fullName evidence="1">Uncharacterized protein</fullName>
    </submittedName>
</protein>
<dbReference type="Proteomes" id="UP000762253">
    <property type="component" value="Unassembled WGS sequence"/>
</dbReference>
<keyword evidence="2" id="KW-1185">Reference proteome</keyword>
<evidence type="ECO:0000313" key="2">
    <source>
        <dbReference type="Proteomes" id="UP000762253"/>
    </source>
</evidence>
<name>A0ABX1M9K0_9CYAN</name>
<proteinExistence type="predicted"/>
<organism evidence="1 2">
    <name type="scientific">Brasilonema octagenarum UFV-OR1</name>
    <dbReference type="NCBI Taxonomy" id="417115"/>
    <lineage>
        <taxon>Bacteria</taxon>
        <taxon>Bacillati</taxon>
        <taxon>Cyanobacteriota</taxon>
        <taxon>Cyanophyceae</taxon>
        <taxon>Nostocales</taxon>
        <taxon>Scytonemataceae</taxon>
        <taxon>Brasilonema</taxon>
        <taxon>Octagenarum group</taxon>
    </lineage>
</organism>
<dbReference type="EMBL" id="QMEC01000096">
    <property type="protein sequence ID" value="NMF65273.1"/>
    <property type="molecule type" value="Genomic_DNA"/>
</dbReference>